<feature type="domain" description="Retrovirus-related Pol polyprotein from transposon TNT 1-94-like beta-barrel" evidence="2">
    <location>
        <begin position="301"/>
        <end position="376"/>
    </location>
</feature>
<feature type="compositionally biased region" description="Basic and acidic residues" evidence="1">
    <location>
        <begin position="251"/>
        <end position="266"/>
    </location>
</feature>
<feature type="region of interest" description="Disordered" evidence="1">
    <location>
        <begin position="244"/>
        <end position="266"/>
    </location>
</feature>
<evidence type="ECO:0000256" key="1">
    <source>
        <dbReference type="SAM" id="MobiDB-lite"/>
    </source>
</evidence>
<dbReference type="AlphaFoldDB" id="A0A0L0V8E3"/>
<sequence length="415" mass="47295">MSENDVPLLDEEVLPVLTNTKFSHWQRQVLAHCMMLGLHNHLRSDLVAAETDIALRPGLSQKKNTTAQILVDYMGSDNHARFISDENRQQPHLIWERLCEHYQSHSLRNQVKVYQELLDMRVTSTLYEFLHELDERIAELRSVGVTIGITENMHVSDELMAGMIVSRLPPEMEFTKELLFNTRPLTIEKVRAHLESKVRDNIGCPTISSSSKREPVRRGAVAYCKNGTHNKNTRHSKAKCRQLHPELAPATREKRQTPKEQESLHEENTVTIGGAIRAIRQEDGDQRNQDPLNHDSIIMTTASPHHMFPNRQHFTQYHQSSITQVKLLNGRSLEVEGVGYVNLENDEGVTHKFRALHVPKLTHPLLSMSRLFSKGCDLTRQGAHQAAIYDSKKNAKIFDVDLSPTNICIVKATLV</sequence>
<dbReference type="EMBL" id="AJIL01000095">
    <property type="protein sequence ID" value="KNE95552.1"/>
    <property type="molecule type" value="Genomic_DNA"/>
</dbReference>
<dbReference type="Proteomes" id="UP000054564">
    <property type="component" value="Unassembled WGS sequence"/>
</dbReference>
<accession>A0A0L0V8E3</accession>
<name>A0A0L0V8E3_9BASI</name>
<reference evidence="4" key="1">
    <citation type="submission" date="2014-03" db="EMBL/GenBank/DDBJ databases">
        <title>The Genome Sequence of Puccinia striiformis f. sp. tritici PST-78.</title>
        <authorList>
            <consortium name="The Broad Institute Genome Sequencing Platform"/>
            <person name="Cuomo C."/>
            <person name="Hulbert S."/>
            <person name="Chen X."/>
            <person name="Walker B."/>
            <person name="Young S.K."/>
            <person name="Zeng Q."/>
            <person name="Gargeya S."/>
            <person name="Fitzgerald M."/>
            <person name="Haas B."/>
            <person name="Abouelleil A."/>
            <person name="Alvarado L."/>
            <person name="Arachchi H.M."/>
            <person name="Berlin A.M."/>
            <person name="Chapman S.B."/>
            <person name="Goldberg J."/>
            <person name="Griggs A."/>
            <person name="Gujja S."/>
            <person name="Hansen M."/>
            <person name="Howarth C."/>
            <person name="Imamovic A."/>
            <person name="Larimer J."/>
            <person name="McCowan C."/>
            <person name="Montmayeur A."/>
            <person name="Murphy C."/>
            <person name="Neiman D."/>
            <person name="Pearson M."/>
            <person name="Priest M."/>
            <person name="Roberts A."/>
            <person name="Saif S."/>
            <person name="Shea T."/>
            <person name="Sisk P."/>
            <person name="Sykes S."/>
            <person name="Wortman J."/>
            <person name="Nusbaum C."/>
            <person name="Birren B."/>
        </authorList>
    </citation>
    <scope>NUCLEOTIDE SEQUENCE [LARGE SCALE GENOMIC DNA]</scope>
    <source>
        <strain evidence="4">race PST-78</strain>
    </source>
</reference>
<dbReference type="Pfam" id="PF14223">
    <property type="entry name" value="Retrotran_gag_2"/>
    <property type="match status" value="1"/>
</dbReference>
<evidence type="ECO:0000313" key="3">
    <source>
        <dbReference type="EMBL" id="KNE95552.1"/>
    </source>
</evidence>
<evidence type="ECO:0000313" key="4">
    <source>
        <dbReference type="Proteomes" id="UP000054564"/>
    </source>
</evidence>
<dbReference type="OrthoDB" id="418757at2759"/>
<protein>
    <recommendedName>
        <fullName evidence="2">Retrovirus-related Pol polyprotein from transposon TNT 1-94-like beta-barrel domain-containing protein</fullName>
    </recommendedName>
</protein>
<dbReference type="InterPro" id="IPR054722">
    <property type="entry name" value="PolX-like_BBD"/>
</dbReference>
<proteinExistence type="predicted"/>
<dbReference type="STRING" id="1165861.A0A0L0V8E3"/>
<gene>
    <name evidence="3" type="ORF">PSTG_11157</name>
</gene>
<keyword evidence="4" id="KW-1185">Reference proteome</keyword>
<dbReference type="Pfam" id="PF22936">
    <property type="entry name" value="Pol_BBD"/>
    <property type="match status" value="1"/>
</dbReference>
<comment type="caution">
    <text evidence="3">The sequence shown here is derived from an EMBL/GenBank/DDBJ whole genome shotgun (WGS) entry which is preliminary data.</text>
</comment>
<organism evidence="3 4">
    <name type="scientific">Puccinia striiformis f. sp. tritici PST-78</name>
    <dbReference type="NCBI Taxonomy" id="1165861"/>
    <lineage>
        <taxon>Eukaryota</taxon>
        <taxon>Fungi</taxon>
        <taxon>Dikarya</taxon>
        <taxon>Basidiomycota</taxon>
        <taxon>Pucciniomycotina</taxon>
        <taxon>Pucciniomycetes</taxon>
        <taxon>Pucciniales</taxon>
        <taxon>Pucciniaceae</taxon>
        <taxon>Puccinia</taxon>
    </lineage>
</organism>
<evidence type="ECO:0000259" key="2">
    <source>
        <dbReference type="Pfam" id="PF22936"/>
    </source>
</evidence>